<dbReference type="AlphaFoldDB" id="A0A4R8S681"/>
<dbReference type="Proteomes" id="UP000295117">
    <property type="component" value="Unassembled WGS sequence"/>
</dbReference>
<protein>
    <submittedName>
        <fullName evidence="2">Uncharacterized protein</fullName>
    </submittedName>
</protein>
<reference evidence="2 3" key="1">
    <citation type="journal article" date="2019" name="Sci. Rep.">
        <title>Extended insight into the Mycobacterium chelonae-abscessus complex through whole genome sequencing of Mycobacterium salmoniphilum outbreak and Mycobacterium salmoniphilum-like strains.</title>
        <authorList>
            <person name="Behra P.R.K."/>
            <person name="Das S."/>
            <person name="Pettersson B.M.F."/>
            <person name="Shirreff L."/>
            <person name="DuCote T."/>
            <person name="Jacobsson K.G."/>
            <person name="Ennis D.G."/>
            <person name="Kirsebom L.A."/>
        </authorList>
    </citation>
    <scope>NUCLEOTIDE SEQUENCE [LARGE SCALE GENOMIC DNA]</scope>
    <source>
        <strain evidence="2 3">DE 4585</strain>
    </source>
</reference>
<proteinExistence type="predicted"/>
<sequence length="83" mass="8662" precursor="true">MQTTHIRGRRVSLTLASLGFAAGLAMSALTQAPRALRAGGETPCHGQIFCPAGGTSPWLPYGTNPLVPWGTNPPVITYDPNSS</sequence>
<organism evidence="2 3">
    <name type="scientific">Mycobacteroides salmoniphilum</name>
    <dbReference type="NCBI Taxonomy" id="404941"/>
    <lineage>
        <taxon>Bacteria</taxon>
        <taxon>Bacillati</taxon>
        <taxon>Actinomycetota</taxon>
        <taxon>Actinomycetes</taxon>
        <taxon>Mycobacteriales</taxon>
        <taxon>Mycobacteriaceae</taxon>
        <taxon>Mycobacteroides</taxon>
    </lineage>
</organism>
<feature type="signal peptide" evidence="1">
    <location>
        <begin position="1"/>
        <end position="27"/>
    </location>
</feature>
<evidence type="ECO:0000313" key="2">
    <source>
        <dbReference type="EMBL" id="TDZ85402.1"/>
    </source>
</evidence>
<comment type="caution">
    <text evidence="2">The sequence shown here is derived from an EMBL/GenBank/DDBJ whole genome shotgun (WGS) entry which is preliminary data.</text>
</comment>
<dbReference type="EMBL" id="PECH01000004">
    <property type="protein sequence ID" value="TDZ85402.1"/>
    <property type="molecule type" value="Genomic_DNA"/>
</dbReference>
<accession>A0A4R8S681</accession>
<evidence type="ECO:0000256" key="1">
    <source>
        <dbReference type="SAM" id="SignalP"/>
    </source>
</evidence>
<name>A0A4R8S681_9MYCO</name>
<feature type="chain" id="PRO_5038886152" evidence="1">
    <location>
        <begin position="28"/>
        <end position="83"/>
    </location>
</feature>
<keyword evidence="1" id="KW-0732">Signal</keyword>
<gene>
    <name evidence="2" type="ORF">DE4585_00720</name>
</gene>
<evidence type="ECO:0000313" key="3">
    <source>
        <dbReference type="Proteomes" id="UP000295117"/>
    </source>
</evidence>
<dbReference type="RefSeq" id="WP_134067146.1">
    <property type="nucleotide sequence ID" value="NZ_PECG01000005.1"/>
</dbReference>